<dbReference type="PANTHER" id="PTHR32089:SF112">
    <property type="entry name" value="LYSOZYME-LIKE PROTEIN-RELATED"/>
    <property type="match status" value="1"/>
</dbReference>
<protein>
    <recommendedName>
        <fullName evidence="5">Methyl-accepting transducer domain-containing protein</fullName>
    </recommendedName>
</protein>
<evidence type="ECO:0000256" key="4">
    <source>
        <dbReference type="SAM" id="MobiDB-lite"/>
    </source>
</evidence>
<name>A0A4S4BLK7_9BACL</name>
<organism evidence="6 7">
    <name type="scientific">Cohnella fermenti</name>
    <dbReference type="NCBI Taxonomy" id="2565925"/>
    <lineage>
        <taxon>Bacteria</taxon>
        <taxon>Bacillati</taxon>
        <taxon>Bacillota</taxon>
        <taxon>Bacilli</taxon>
        <taxon>Bacillales</taxon>
        <taxon>Paenibacillaceae</taxon>
        <taxon>Cohnella</taxon>
    </lineage>
</organism>
<dbReference type="Gene3D" id="3.10.580.10">
    <property type="entry name" value="CBS-domain"/>
    <property type="match status" value="1"/>
</dbReference>
<keyword evidence="7" id="KW-1185">Reference proteome</keyword>
<dbReference type="SUPFAM" id="SSF58104">
    <property type="entry name" value="Methyl-accepting chemotaxis protein (MCP) signaling domain"/>
    <property type="match status" value="1"/>
</dbReference>
<dbReference type="GO" id="GO:0007165">
    <property type="term" value="P:signal transduction"/>
    <property type="evidence" value="ECO:0007669"/>
    <property type="project" value="UniProtKB-KW"/>
</dbReference>
<reference evidence="6 7" key="1">
    <citation type="submission" date="2019-04" db="EMBL/GenBank/DDBJ databases">
        <title>Cohnella sp. nov. isolated from preserved vegetables.</title>
        <authorList>
            <person name="Lin S.-Y."/>
            <person name="Hung M.-H."/>
            <person name="Young C.-C."/>
        </authorList>
    </citation>
    <scope>NUCLEOTIDE SEQUENCE [LARGE SCALE GENOMIC DNA]</scope>
    <source>
        <strain evidence="6 7">CC-MHH1044</strain>
    </source>
</reference>
<dbReference type="OrthoDB" id="9816519at2"/>
<sequence length="408" mass="44702">MTLLMDRPAAATKTMESGPGEAPKKLGKQAEVASGEAMPRTEEPQMSPINLGEWIRSCPLINQNQTCSQVDTLFRERRDLECAVICDSVGRPVGLMMKHKFFRLLGARFGPSLFGEKPISKLMDASPFKAEFDALPQNLIDGAMARSEETLYDAVVMTRQGKAIGILTVSDLLQLSRLLQHEASERQIRTVRRAEKMISSIHEAVAKVSETSLHTRESSDRIAEMTELGRDELNRTLDLFRHWNESAIRQESSAASLVDKANEASGITELISDLADRCNLLALNSQIEAARAGEHGRGFAVVAAEIRELANQTKQSIARINRQLSNIAEAAEATAADVREGRQGAEEGVRSVRSTEATFNQLWTISSEHRGDSARLTAASTEASEMSEQIRQQMARLASQLAASNGGL</sequence>
<dbReference type="InterPro" id="IPR004090">
    <property type="entry name" value="Chemotax_Me-accpt_rcpt"/>
</dbReference>
<evidence type="ECO:0000256" key="3">
    <source>
        <dbReference type="PROSITE-ProRule" id="PRU00284"/>
    </source>
</evidence>
<dbReference type="SUPFAM" id="SSF54631">
    <property type="entry name" value="CBS-domain pair"/>
    <property type="match status" value="1"/>
</dbReference>
<evidence type="ECO:0000256" key="1">
    <source>
        <dbReference type="ARBA" id="ARBA00023224"/>
    </source>
</evidence>
<dbReference type="RefSeq" id="WP_136371917.1">
    <property type="nucleotide sequence ID" value="NZ_SSOB01000031.1"/>
</dbReference>
<dbReference type="Gene3D" id="1.10.287.950">
    <property type="entry name" value="Methyl-accepting chemotaxis protein"/>
    <property type="match status" value="1"/>
</dbReference>
<evidence type="ECO:0000256" key="2">
    <source>
        <dbReference type="ARBA" id="ARBA00029447"/>
    </source>
</evidence>
<dbReference type="Pfam" id="PF00015">
    <property type="entry name" value="MCPsignal"/>
    <property type="match status" value="1"/>
</dbReference>
<feature type="domain" description="Methyl-accepting transducer" evidence="5">
    <location>
        <begin position="182"/>
        <end position="398"/>
    </location>
</feature>
<accession>A0A4S4BLK7</accession>
<dbReference type="AlphaFoldDB" id="A0A4S4BLK7"/>
<dbReference type="GO" id="GO:0006935">
    <property type="term" value="P:chemotaxis"/>
    <property type="evidence" value="ECO:0007669"/>
    <property type="project" value="InterPro"/>
</dbReference>
<dbReference type="PANTHER" id="PTHR32089">
    <property type="entry name" value="METHYL-ACCEPTING CHEMOTAXIS PROTEIN MCPB"/>
    <property type="match status" value="1"/>
</dbReference>
<dbReference type="Proteomes" id="UP000310636">
    <property type="component" value="Unassembled WGS sequence"/>
</dbReference>
<comment type="caution">
    <text evidence="6">The sequence shown here is derived from an EMBL/GenBank/DDBJ whole genome shotgun (WGS) entry which is preliminary data.</text>
</comment>
<proteinExistence type="inferred from homology"/>
<dbReference type="GO" id="GO:0004888">
    <property type="term" value="F:transmembrane signaling receptor activity"/>
    <property type="evidence" value="ECO:0007669"/>
    <property type="project" value="InterPro"/>
</dbReference>
<dbReference type="InterPro" id="IPR046342">
    <property type="entry name" value="CBS_dom_sf"/>
</dbReference>
<dbReference type="GO" id="GO:0016020">
    <property type="term" value="C:membrane"/>
    <property type="evidence" value="ECO:0007669"/>
    <property type="project" value="InterPro"/>
</dbReference>
<gene>
    <name evidence="6" type="ORF">E6C55_21695</name>
</gene>
<dbReference type="InterPro" id="IPR004089">
    <property type="entry name" value="MCPsignal_dom"/>
</dbReference>
<dbReference type="PRINTS" id="PR00260">
    <property type="entry name" value="CHEMTRNSDUCR"/>
</dbReference>
<evidence type="ECO:0000259" key="5">
    <source>
        <dbReference type="PROSITE" id="PS50111"/>
    </source>
</evidence>
<keyword evidence="1 3" id="KW-0807">Transducer</keyword>
<feature type="region of interest" description="Disordered" evidence="4">
    <location>
        <begin position="1"/>
        <end position="46"/>
    </location>
</feature>
<dbReference type="EMBL" id="SSOB01000031">
    <property type="protein sequence ID" value="THF75469.1"/>
    <property type="molecule type" value="Genomic_DNA"/>
</dbReference>
<evidence type="ECO:0000313" key="6">
    <source>
        <dbReference type="EMBL" id="THF75469.1"/>
    </source>
</evidence>
<dbReference type="SMART" id="SM00283">
    <property type="entry name" value="MA"/>
    <property type="match status" value="1"/>
</dbReference>
<comment type="similarity">
    <text evidence="2">Belongs to the methyl-accepting chemotaxis (MCP) protein family.</text>
</comment>
<evidence type="ECO:0000313" key="7">
    <source>
        <dbReference type="Proteomes" id="UP000310636"/>
    </source>
</evidence>
<dbReference type="PROSITE" id="PS50111">
    <property type="entry name" value="CHEMOTAXIS_TRANSDUC_2"/>
    <property type="match status" value="1"/>
</dbReference>